<evidence type="ECO:0000313" key="1">
    <source>
        <dbReference type="EMBL" id="CBH99956.1"/>
    </source>
</evidence>
<name>E6PYE7_9ZZZZ</name>
<protein>
    <submittedName>
        <fullName evidence="1">Uncharacterized protein</fullName>
    </submittedName>
</protein>
<dbReference type="EMBL" id="CABN01000075">
    <property type="protein sequence ID" value="CBH99956.1"/>
    <property type="molecule type" value="Genomic_DNA"/>
</dbReference>
<sequence length="78" mass="8037">MTAQTGVASNGFGLAGRVAGLTAGSRSLAAGIGFYAVGLTITETWLRPGHQIVFPEGSRIQIDTAPLTSPVLKPMQQP</sequence>
<proteinExistence type="predicted"/>
<reference evidence="1" key="1">
    <citation type="submission" date="2009-10" db="EMBL/GenBank/DDBJ databases">
        <title>Diversity of trophic interactions inside an arsenic-rich microbial ecosystem.</title>
        <authorList>
            <person name="Bertin P.N."/>
            <person name="Heinrich-Salmeron A."/>
            <person name="Pelletier E."/>
            <person name="Goulhen-Chollet F."/>
            <person name="Arsene-Ploetze F."/>
            <person name="Gallien S."/>
            <person name="Calteau A."/>
            <person name="Vallenet D."/>
            <person name="Casiot C."/>
            <person name="Chane-Woon-Ming B."/>
            <person name="Giloteaux L."/>
            <person name="Barakat M."/>
            <person name="Bonnefoy V."/>
            <person name="Bruneel O."/>
            <person name="Chandler M."/>
            <person name="Cleiss J."/>
            <person name="Duran R."/>
            <person name="Elbaz-Poulichet F."/>
            <person name="Fonknechten N."/>
            <person name="Lauga B."/>
            <person name="Mornico D."/>
            <person name="Ortet P."/>
            <person name="Schaeffer C."/>
            <person name="Siguier P."/>
            <person name="Alexander Thil Smith A."/>
            <person name="Van Dorsselaer A."/>
            <person name="Weissenbach J."/>
            <person name="Medigue C."/>
            <person name="Le Paslier D."/>
        </authorList>
    </citation>
    <scope>NUCLEOTIDE SEQUENCE</scope>
</reference>
<accession>E6PYE7</accession>
<organism evidence="1">
    <name type="scientific">mine drainage metagenome</name>
    <dbReference type="NCBI Taxonomy" id="410659"/>
    <lineage>
        <taxon>unclassified sequences</taxon>
        <taxon>metagenomes</taxon>
        <taxon>ecological metagenomes</taxon>
    </lineage>
</organism>
<comment type="caution">
    <text evidence="1">The sequence shown here is derived from an EMBL/GenBank/DDBJ whole genome shotgun (WGS) entry which is preliminary data.</text>
</comment>
<dbReference type="AlphaFoldDB" id="E6PYE7"/>
<gene>
    <name evidence="1" type="ORF">CARN3_0927</name>
</gene>